<evidence type="ECO:0000313" key="4">
    <source>
        <dbReference type="Proteomes" id="UP001499884"/>
    </source>
</evidence>
<dbReference type="RefSeq" id="WP_345654523.1">
    <property type="nucleotide sequence ID" value="NZ_BAABEP010000073.1"/>
</dbReference>
<proteinExistence type="predicted"/>
<name>A0ABP7G8M7_9ACTN</name>
<dbReference type="EMBL" id="BAABEP010000073">
    <property type="protein sequence ID" value="GAA3757308.1"/>
    <property type="molecule type" value="Genomic_DNA"/>
</dbReference>
<dbReference type="Pfam" id="PF14016">
    <property type="entry name" value="DUF4232"/>
    <property type="match status" value="1"/>
</dbReference>
<feature type="domain" description="DUF4232" evidence="2">
    <location>
        <begin position="56"/>
        <end position="187"/>
    </location>
</feature>
<keyword evidence="4" id="KW-1185">Reference proteome</keyword>
<evidence type="ECO:0000256" key="1">
    <source>
        <dbReference type="SAM" id="SignalP"/>
    </source>
</evidence>
<organism evidence="3 4">
    <name type="scientific">Streptomyces tremellae</name>
    <dbReference type="NCBI Taxonomy" id="1124239"/>
    <lineage>
        <taxon>Bacteria</taxon>
        <taxon>Bacillati</taxon>
        <taxon>Actinomycetota</taxon>
        <taxon>Actinomycetes</taxon>
        <taxon>Kitasatosporales</taxon>
        <taxon>Streptomycetaceae</taxon>
        <taxon>Streptomyces</taxon>
    </lineage>
</organism>
<accession>A0ABP7G8M7</accession>
<keyword evidence="1" id="KW-0732">Signal</keyword>
<reference evidence="4" key="1">
    <citation type="journal article" date="2019" name="Int. J. Syst. Evol. Microbiol.">
        <title>The Global Catalogue of Microorganisms (GCM) 10K type strain sequencing project: providing services to taxonomists for standard genome sequencing and annotation.</title>
        <authorList>
            <consortium name="The Broad Institute Genomics Platform"/>
            <consortium name="The Broad Institute Genome Sequencing Center for Infectious Disease"/>
            <person name="Wu L."/>
            <person name="Ma J."/>
        </authorList>
    </citation>
    <scope>NUCLEOTIDE SEQUENCE [LARGE SCALE GENOMIC DNA]</scope>
    <source>
        <strain evidence="4">JCM 30846</strain>
    </source>
</reference>
<gene>
    <name evidence="3" type="ORF">GCM10023082_60280</name>
</gene>
<sequence length="195" mass="19883">MYDINERVNDMVSDQRWGKGRTAAVALGAVVLAGTAAAGVAQAAPAAAHGSAVPTCSASGLQVSLHRNLAGGMNHQGAVIQFKNTGSRTCALLGYPGLGLENSKHQALASKTVWGNTWYAASPAKKAVSLAPGQSAEAVAAWTHVNTGTSGATHAAYLEVTPPASTVHKTLTFDQWVDGGELNITAVARTVPLNG</sequence>
<comment type="caution">
    <text evidence="3">The sequence shown here is derived from an EMBL/GenBank/DDBJ whole genome shotgun (WGS) entry which is preliminary data.</text>
</comment>
<dbReference type="InterPro" id="IPR025326">
    <property type="entry name" value="DUF4232"/>
</dbReference>
<protein>
    <recommendedName>
        <fullName evidence="2">DUF4232 domain-containing protein</fullName>
    </recommendedName>
</protein>
<evidence type="ECO:0000313" key="3">
    <source>
        <dbReference type="EMBL" id="GAA3757308.1"/>
    </source>
</evidence>
<evidence type="ECO:0000259" key="2">
    <source>
        <dbReference type="Pfam" id="PF14016"/>
    </source>
</evidence>
<feature type="chain" id="PRO_5046965292" description="DUF4232 domain-containing protein" evidence="1">
    <location>
        <begin position="44"/>
        <end position="195"/>
    </location>
</feature>
<dbReference type="Proteomes" id="UP001499884">
    <property type="component" value="Unassembled WGS sequence"/>
</dbReference>
<feature type="signal peptide" evidence="1">
    <location>
        <begin position="1"/>
        <end position="43"/>
    </location>
</feature>